<sequence length="222" mass="25833">MEYLPQLLEYAESIKDKPMSSLLITAEMESEYIPDELGNIHFDGLLSKAVVYKIPCNFQEKYQYFIPLPLLLLGQQRQYYCCSVALPGDYVKGRFYWRKRSELRVPQKIRMGAGAYKAYNVRHDTIHTNTLKFLAHGIKKEIEDLLGYISNVGKKRNYGKGEIRKWTVEPIDNPPEDCIIHDSQVLRPIPVTEIESTSPPITAAYYPPYWHYMNETECYVPI</sequence>
<evidence type="ECO:0000313" key="2">
    <source>
        <dbReference type="Proteomes" id="UP000075398"/>
    </source>
</evidence>
<protein>
    <recommendedName>
        <fullName evidence="3">RAMP superfamily protein</fullName>
    </recommendedName>
</protein>
<gene>
    <name evidence="1" type="ORF">AMQ22_01456</name>
</gene>
<proteinExistence type="predicted"/>
<accession>A0A150J0L5</accession>
<dbReference type="AlphaFoldDB" id="A0A150J0L5"/>
<dbReference type="Proteomes" id="UP000075398">
    <property type="component" value="Unassembled WGS sequence"/>
</dbReference>
<reference evidence="1 2" key="1">
    <citation type="journal article" date="2016" name="ISME J.">
        <title>Chasing the elusive Euryarchaeota class WSA2: genomes reveal a uniquely fastidious methyl-reducing methanogen.</title>
        <authorList>
            <person name="Nobu M.K."/>
            <person name="Narihiro T."/>
            <person name="Kuroda K."/>
            <person name="Mei R."/>
            <person name="Liu W.T."/>
        </authorList>
    </citation>
    <scope>NUCLEOTIDE SEQUENCE [LARGE SCALE GENOMIC DNA]</scope>
    <source>
        <strain evidence="1">U1lsi0528_Bin055</strain>
    </source>
</reference>
<dbReference type="EMBL" id="LNGC01000072">
    <property type="protein sequence ID" value="KYC50494.1"/>
    <property type="molecule type" value="Genomic_DNA"/>
</dbReference>
<evidence type="ECO:0000313" key="1">
    <source>
        <dbReference type="EMBL" id="KYC50494.1"/>
    </source>
</evidence>
<evidence type="ECO:0008006" key="3">
    <source>
        <dbReference type="Google" id="ProtNLM"/>
    </source>
</evidence>
<organism evidence="1 2">
    <name type="scientific">Candidatus Methanofastidiosum methylothiophilum</name>
    <dbReference type="NCBI Taxonomy" id="1705564"/>
    <lineage>
        <taxon>Archaea</taxon>
        <taxon>Methanobacteriati</taxon>
        <taxon>Methanobacteriota</taxon>
        <taxon>Stenosarchaea group</taxon>
        <taxon>Candidatus Methanofastidiosia</taxon>
        <taxon>Candidatus Methanofastidiosales</taxon>
        <taxon>Candidatus Methanofastidiosaceae</taxon>
        <taxon>Candidatus Methanofastidiosum</taxon>
    </lineage>
</organism>
<comment type="caution">
    <text evidence="1">The sequence shown here is derived from an EMBL/GenBank/DDBJ whole genome shotgun (WGS) entry which is preliminary data.</text>
</comment>
<name>A0A150J0L5_9EURY</name>